<feature type="region of interest" description="Disordered" evidence="1">
    <location>
        <begin position="1"/>
        <end position="56"/>
    </location>
</feature>
<feature type="domain" description="NAD-dependent epimerase/dehydratase" evidence="2">
    <location>
        <begin position="78"/>
        <end position="382"/>
    </location>
</feature>
<evidence type="ECO:0000313" key="3">
    <source>
        <dbReference type="EMBL" id="KAL2280726.1"/>
    </source>
</evidence>
<evidence type="ECO:0000256" key="1">
    <source>
        <dbReference type="SAM" id="MobiDB-lite"/>
    </source>
</evidence>
<dbReference type="InterPro" id="IPR001509">
    <property type="entry name" value="Epimerase_deHydtase"/>
</dbReference>
<gene>
    <name evidence="3" type="ORF">FJTKL_12253</name>
</gene>
<dbReference type="Proteomes" id="UP001600888">
    <property type="component" value="Unassembled WGS sequence"/>
</dbReference>
<comment type="caution">
    <text evidence="3">The sequence shown here is derived from an EMBL/GenBank/DDBJ whole genome shotgun (WGS) entry which is preliminary data.</text>
</comment>
<organism evidence="3 4">
    <name type="scientific">Diaporthe vaccinii</name>
    <dbReference type="NCBI Taxonomy" id="105482"/>
    <lineage>
        <taxon>Eukaryota</taxon>
        <taxon>Fungi</taxon>
        <taxon>Dikarya</taxon>
        <taxon>Ascomycota</taxon>
        <taxon>Pezizomycotina</taxon>
        <taxon>Sordariomycetes</taxon>
        <taxon>Sordariomycetidae</taxon>
        <taxon>Diaporthales</taxon>
        <taxon>Diaporthaceae</taxon>
        <taxon>Diaporthe</taxon>
        <taxon>Diaporthe eres species complex</taxon>
    </lineage>
</organism>
<proteinExistence type="predicted"/>
<accession>A0ABR4EE87</accession>
<evidence type="ECO:0000313" key="4">
    <source>
        <dbReference type="Proteomes" id="UP001600888"/>
    </source>
</evidence>
<keyword evidence="4" id="KW-1185">Reference proteome</keyword>
<reference evidence="3 4" key="1">
    <citation type="submission" date="2024-03" db="EMBL/GenBank/DDBJ databases">
        <title>A high-quality draft genome sequence of Diaporthe vaccinii, a causative agent of upright dieback and viscid rot disease in cranberry plants.</title>
        <authorList>
            <person name="Sarrasin M."/>
            <person name="Lang B.F."/>
            <person name="Burger G."/>
        </authorList>
    </citation>
    <scope>NUCLEOTIDE SEQUENCE [LARGE SCALE GENOMIC DNA]</scope>
    <source>
        <strain evidence="3 4">IS7</strain>
    </source>
</reference>
<dbReference type="PANTHER" id="PTHR43725">
    <property type="entry name" value="UDP-GLUCOSE 4-EPIMERASE"/>
    <property type="match status" value="1"/>
</dbReference>
<dbReference type="Gene3D" id="3.90.25.10">
    <property type="entry name" value="UDP-galactose 4-epimerase, domain 1"/>
    <property type="match status" value="1"/>
</dbReference>
<dbReference type="Gene3D" id="3.40.50.720">
    <property type="entry name" value="NAD(P)-binding Rossmann-like Domain"/>
    <property type="match status" value="1"/>
</dbReference>
<dbReference type="EMBL" id="JBAWTH010000063">
    <property type="protein sequence ID" value="KAL2280726.1"/>
    <property type="molecule type" value="Genomic_DNA"/>
</dbReference>
<protein>
    <recommendedName>
        <fullName evidence="2">NAD-dependent epimerase/dehydratase domain-containing protein</fullName>
    </recommendedName>
</protein>
<dbReference type="PANTHER" id="PTHR43725:SF3">
    <property type="entry name" value="UDP-GLUCOSE 4-EPIMERASE (EUROFUNG)"/>
    <property type="match status" value="1"/>
</dbReference>
<feature type="compositionally biased region" description="Polar residues" evidence="1">
    <location>
        <begin position="35"/>
        <end position="47"/>
    </location>
</feature>
<feature type="compositionally biased region" description="Polar residues" evidence="1">
    <location>
        <begin position="17"/>
        <end position="29"/>
    </location>
</feature>
<evidence type="ECO:0000259" key="2">
    <source>
        <dbReference type="Pfam" id="PF01370"/>
    </source>
</evidence>
<dbReference type="SUPFAM" id="SSF51735">
    <property type="entry name" value="NAD(P)-binding Rossmann-fold domains"/>
    <property type="match status" value="1"/>
</dbReference>
<dbReference type="InterPro" id="IPR036291">
    <property type="entry name" value="NAD(P)-bd_dom_sf"/>
</dbReference>
<sequence length="632" mass="68695">MQSQRSQVSLRLAPNMDNYTSSQVSSEGSPLSAGSPLTNSPLSTPDTTDLEDAPPLNVADNHGLGLGLHSGTSDPTFVLVIGGLGFIGSHTVLELLRAGFNVIVVDNLSNSYESVLHNIKTIAAKECKQRNAQMPLVHFHRVDYRSRSMRFLLESYTDLVPVRETSPSDSDDTDRQRMTYQSRITGVIHFAAFKSVSESIDKPLQYYNNNVCGLVSLLELLDKFSIRNFIFSSSATVYGSKANAGVRLREEDLVHLPEAAHDPETNETVQLTPAVAGLTCPYGRTKYMAEAILADLAEADDRWRIIALRYFNPVGCDPSGLLGENPRNVPTNLYPVITQVLTGDRPKLDVFGSDWDTRDGSAVRDFVHVLDVARGHIAALRPAPAAQKQEEGSGAATKLATGFRAYNLGSGNGTTVIEAVRSLEQAAGKPIPVNMQGRRAGDVGSCVASNERASRELGWQPRESITQCAVDLNRNLSAAIICGPVSGLWLVRAVDPLRLHPRPRGELMKVRKTVQHDTENYGMAGGCMPRVLVARANPRVPSWNSPCPKSQSLIPTQLIRRLYNAKPCTCSMGKRPTFQTRSRPTSITAEIPQQACTISFVRARAVRAAAAKTIDRSVHLPQPSALGSLPGI</sequence>
<dbReference type="Pfam" id="PF01370">
    <property type="entry name" value="Epimerase"/>
    <property type="match status" value="1"/>
</dbReference>
<name>A0ABR4EE87_9PEZI</name>